<proteinExistence type="predicted"/>
<accession>A0A8J5BTS8</accession>
<feature type="compositionally biased region" description="Basic and acidic residues" evidence="1">
    <location>
        <begin position="32"/>
        <end position="53"/>
    </location>
</feature>
<dbReference type="Proteomes" id="UP000734854">
    <property type="component" value="Unassembled WGS sequence"/>
</dbReference>
<name>A0A8J5BTS8_ZINOF</name>
<keyword evidence="3" id="KW-1185">Reference proteome</keyword>
<protein>
    <submittedName>
        <fullName evidence="2">Uncharacterized protein</fullName>
    </submittedName>
</protein>
<reference evidence="2 3" key="1">
    <citation type="submission" date="2020-08" db="EMBL/GenBank/DDBJ databases">
        <title>Plant Genome Project.</title>
        <authorList>
            <person name="Zhang R.-G."/>
        </authorList>
    </citation>
    <scope>NUCLEOTIDE SEQUENCE [LARGE SCALE GENOMIC DNA]</scope>
    <source>
        <tissue evidence="2">Rhizome</tissue>
    </source>
</reference>
<sequence length="152" mass="15587">MSEFRSRPPTSDAETASADAASDPHPGSGSNTRDEAAPPRSSRHVESPSREGSVRGTRGHQSSGGADSPSRELSDGTRKGARKHRGGAAAGEEHLPAVTKKPHRRKPKATSSSSAASSSSPRSKAAAGSNVSGFEEQVSDSSKPVAEDGETK</sequence>
<evidence type="ECO:0000313" key="3">
    <source>
        <dbReference type="Proteomes" id="UP000734854"/>
    </source>
</evidence>
<dbReference type="AlphaFoldDB" id="A0A8J5BTS8"/>
<dbReference type="EMBL" id="JACMSC010000215">
    <property type="protein sequence ID" value="KAG6465996.1"/>
    <property type="molecule type" value="Genomic_DNA"/>
</dbReference>
<feature type="compositionally biased region" description="Basic and acidic residues" evidence="1">
    <location>
        <begin position="69"/>
        <end position="78"/>
    </location>
</feature>
<gene>
    <name evidence="2" type="ORF">ZIOFF_076221</name>
</gene>
<feature type="compositionally biased region" description="Low complexity" evidence="1">
    <location>
        <begin position="109"/>
        <end position="127"/>
    </location>
</feature>
<evidence type="ECO:0000313" key="2">
    <source>
        <dbReference type="EMBL" id="KAG6465996.1"/>
    </source>
</evidence>
<evidence type="ECO:0000256" key="1">
    <source>
        <dbReference type="SAM" id="MobiDB-lite"/>
    </source>
</evidence>
<feature type="region of interest" description="Disordered" evidence="1">
    <location>
        <begin position="1"/>
        <end position="152"/>
    </location>
</feature>
<organism evidence="2 3">
    <name type="scientific">Zingiber officinale</name>
    <name type="common">Ginger</name>
    <name type="synonym">Amomum zingiber</name>
    <dbReference type="NCBI Taxonomy" id="94328"/>
    <lineage>
        <taxon>Eukaryota</taxon>
        <taxon>Viridiplantae</taxon>
        <taxon>Streptophyta</taxon>
        <taxon>Embryophyta</taxon>
        <taxon>Tracheophyta</taxon>
        <taxon>Spermatophyta</taxon>
        <taxon>Magnoliopsida</taxon>
        <taxon>Liliopsida</taxon>
        <taxon>Zingiberales</taxon>
        <taxon>Zingiberaceae</taxon>
        <taxon>Zingiber</taxon>
    </lineage>
</organism>
<feature type="compositionally biased region" description="Low complexity" evidence="1">
    <location>
        <begin position="10"/>
        <end position="23"/>
    </location>
</feature>
<comment type="caution">
    <text evidence="2">The sequence shown here is derived from an EMBL/GenBank/DDBJ whole genome shotgun (WGS) entry which is preliminary data.</text>
</comment>